<evidence type="ECO:0000313" key="3">
    <source>
        <dbReference type="Proteomes" id="UP000759537"/>
    </source>
</evidence>
<reference evidence="2" key="1">
    <citation type="submission" date="2019-10" db="EMBL/GenBank/DDBJ databases">
        <authorList>
            <consortium name="DOE Joint Genome Institute"/>
            <person name="Kuo A."/>
            <person name="Miyauchi S."/>
            <person name="Kiss E."/>
            <person name="Drula E."/>
            <person name="Kohler A."/>
            <person name="Sanchez-Garcia M."/>
            <person name="Andreopoulos B."/>
            <person name="Barry K.W."/>
            <person name="Bonito G."/>
            <person name="Buee M."/>
            <person name="Carver A."/>
            <person name="Chen C."/>
            <person name="Cichocki N."/>
            <person name="Clum A."/>
            <person name="Culley D."/>
            <person name="Crous P.W."/>
            <person name="Fauchery L."/>
            <person name="Girlanda M."/>
            <person name="Hayes R."/>
            <person name="Keri Z."/>
            <person name="LaButti K."/>
            <person name="Lipzen A."/>
            <person name="Lombard V."/>
            <person name="Magnuson J."/>
            <person name="Maillard F."/>
            <person name="Morin E."/>
            <person name="Murat C."/>
            <person name="Nolan M."/>
            <person name="Ohm R."/>
            <person name="Pangilinan J."/>
            <person name="Pereira M."/>
            <person name="Perotto S."/>
            <person name="Peter M."/>
            <person name="Riley R."/>
            <person name="Sitrit Y."/>
            <person name="Stielow B."/>
            <person name="Szollosi G."/>
            <person name="Zifcakova L."/>
            <person name="Stursova M."/>
            <person name="Spatafora J.W."/>
            <person name="Tedersoo L."/>
            <person name="Vaario L.-M."/>
            <person name="Yamada A."/>
            <person name="Yan M."/>
            <person name="Wang P."/>
            <person name="Xu J."/>
            <person name="Bruns T."/>
            <person name="Baldrian P."/>
            <person name="Vilgalys R."/>
            <person name="Henrissat B."/>
            <person name="Grigoriev I.V."/>
            <person name="Hibbett D."/>
            <person name="Nagy L.G."/>
            <person name="Martin F.M."/>
        </authorList>
    </citation>
    <scope>NUCLEOTIDE SEQUENCE</scope>
    <source>
        <strain evidence="2">Prilba</strain>
    </source>
</reference>
<feature type="region of interest" description="Disordered" evidence="1">
    <location>
        <begin position="241"/>
        <end position="266"/>
    </location>
</feature>
<evidence type="ECO:0000313" key="2">
    <source>
        <dbReference type="EMBL" id="KAF8480755.1"/>
    </source>
</evidence>
<accession>A0A9P5MWR5</accession>
<dbReference type="OrthoDB" id="2946818at2759"/>
<sequence>MADGRMDSALPKLFDNDNDNNYGEWETKASQTLSLWDLWKYIEGPESTPPVIPAICKAAVHHGEDENGYIVTVHVWSNKDKHDKAITDAAPWTAGNILCLTKIINAVPSLRSVYLPRNSLRVASLTNDIVTFCCPPELSLGKWIDKIQTLYNDLCDLDSDTMPDRTFVLTILGNISPLGEWLEFVSRLRDRIGKYNTHFPNPIPVTSTEFITCIRNEYWFCNKDNPQLQPTNTLLFLAKTSEDKSAPKHQRTMESTTTPTKHPRLANNKMCSNPHCTGKKGHTLEECMAFGGGCQGKYTLWWRGPWNIHLPPEQRGKANNIPPPTHPTYNKPGVPPKPTIYHAVDYNNSLSHAGYSPGPSTTDNPVAINSATTNETPAYNWDTTLDGDIIIAALPVLEPDMARNNVCHHDSGANWHVFYDKSVFEMYQTIDPLHVYGFGHDLAMVAIGWGTVRI</sequence>
<name>A0A9P5MWR5_9AGAM</name>
<gene>
    <name evidence="2" type="ORF">DFH94DRAFT_691841</name>
</gene>
<protein>
    <submittedName>
        <fullName evidence="2">Uncharacterized protein</fullName>
    </submittedName>
</protein>
<comment type="caution">
    <text evidence="2">The sequence shown here is derived from an EMBL/GenBank/DDBJ whole genome shotgun (WGS) entry which is preliminary data.</text>
</comment>
<proteinExistence type="predicted"/>
<dbReference type="EMBL" id="WHVB01000007">
    <property type="protein sequence ID" value="KAF8480755.1"/>
    <property type="molecule type" value="Genomic_DNA"/>
</dbReference>
<organism evidence="2 3">
    <name type="scientific">Russula ochroleuca</name>
    <dbReference type="NCBI Taxonomy" id="152965"/>
    <lineage>
        <taxon>Eukaryota</taxon>
        <taxon>Fungi</taxon>
        <taxon>Dikarya</taxon>
        <taxon>Basidiomycota</taxon>
        <taxon>Agaricomycotina</taxon>
        <taxon>Agaricomycetes</taxon>
        <taxon>Russulales</taxon>
        <taxon>Russulaceae</taxon>
        <taxon>Russula</taxon>
    </lineage>
</organism>
<evidence type="ECO:0000256" key="1">
    <source>
        <dbReference type="SAM" id="MobiDB-lite"/>
    </source>
</evidence>
<dbReference type="Proteomes" id="UP000759537">
    <property type="component" value="Unassembled WGS sequence"/>
</dbReference>
<reference evidence="2" key="2">
    <citation type="journal article" date="2020" name="Nat. Commun.">
        <title>Large-scale genome sequencing of mycorrhizal fungi provides insights into the early evolution of symbiotic traits.</title>
        <authorList>
            <person name="Miyauchi S."/>
            <person name="Kiss E."/>
            <person name="Kuo A."/>
            <person name="Drula E."/>
            <person name="Kohler A."/>
            <person name="Sanchez-Garcia M."/>
            <person name="Morin E."/>
            <person name="Andreopoulos B."/>
            <person name="Barry K.W."/>
            <person name="Bonito G."/>
            <person name="Buee M."/>
            <person name="Carver A."/>
            <person name="Chen C."/>
            <person name="Cichocki N."/>
            <person name="Clum A."/>
            <person name="Culley D."/>
            <person name="Crous P.W."/>
            <person name="Fauchery L."/>
            <person name="Girlanda M."/>
            <person name="Hayes R.D."/>
            <person name="Keri Z."/>
            <person name="LaButti K."/>
            <person name="Lipzen A."/>
            <person name="Lombard V."/>
            <person name="Magnuson J."/>
            <person name="Maillard F."/>
            <person name="Murat C."/>
            <person name="Nolan M."/>
            <person name="Ohm R.A."/>
            <person name="Pangilinan J."/>
            <person name="Pereira M.F."/>
            <person name="Perotto S."/>
            <person name="Peter M."/>
            <person name="Pfister S."/>
            <person name="Riley R."/>
            <person name="Sitrit Y."/>
            <person name="Stielow J.B."/>
            <person name="Szollosi G."/>
            <person name="Zifcakova L."/>
            <person name="Stursova M."/>
            <person name="Spatafora J.W."/>
            <person name="Tedersoo L."/>
            <person name="Vaario L.M."/>
            <person name="Yamada A."/>
            <person name="Yan M."/>
            <person name="Wang P."/>
            <person name="Xu J."/>
            <person name="Bruns T."/>
            <person name="Baldrian P."/>
            <person name="Vilgalys R."/>
            <person name="Dunand C."/>
            <person name="Henrissat B."/>
            <person name="Grigoriev I.V."/>
            <person name="Hibbett D."/>
            <person name="Nagy L.G."/>
            <person name="Martin F.M."/>
        </authorList>
    </citation>
    <scope>NUCLEOTIDE SEQUENCE</scope>
    <source>
        <strain evidence="2">Prilba</strain>
    </source>
</reference>
<keyword evidence="3" id="KW-1185">Reference proteome</keyword>
<dbReference type="AlphaFoldDB" id="A0A9P5MWR5"/>